<reference evidence="3 4" key="1">
    <citation type="submission" date="2018-04" db="EMBL/GenBank/DDBJ databases">
        <title>Paenibacillus taichungensis Genome sequencing and assembly.</title>
        <authorList>
            <person name="Xu J."/>
            <person name="Rensing C."/>
            <person name="Mazhar H.S."/>
        </authorList>
    </citation>
    <scope>NUCLEOTIDE SEQUENCE [LARGE SCALE GENOMIC DNA]</scope>
    <source>
        <strain evidence="3 4">NC1</strain>
    </source>
</reference>
<keyword evidence="1" id="KW-0472">Membrane</keyword>
<evidence type="ECO:0000313" key="5">
    <source>
        <dbReference type="Proteomes" id="UP000577724"/>
    </source>
</evidence>
<reference evidence="2 5" key="2">
    <citation type="submission" date="2020-05" db="EMBL/GenBank/DDBJ databases">
        <title>Genome Sequencing of Type Strains.</title>
        <authorList>
            <person name="Lemaire J.F."/>
            <person name="Inderbitzin P."/>
            <person name="Gregorio O.A."/>
            <person name="Collins S.B."/>
            <person name="Wespe N."/>
            <person name="Knight-Connoni V."/>
        </authorList>
    </citation>
    <scope>NUCLEOTIDE SEQUENCE [LARGE SCALE GENOMIC DNA]</scope>
    <source>
        <strain evidence="2 5">DSM 19942</strain>
    </source>
</reference>
<dbReference type="NCBIfam" id="NF033880">
    <property type="entry name" value="Prli42"/>
    <property type="match status" value="1"/>
</dbReference>
<evidence type="ECO:0000256" key="1">
    <source>
        <dbReference type="SAM" id="Phobius"/>
    </source>
</evidence>
<evidence type="ECO:0000313" key="3">
    <source>
        <dbReference type="EMBL" id="RAW14598.1"/>
    </source>
</evidence>
<keyword evidence="1" id="KW-0812">Transmembrane</keyword>
<dbReference type="Proteomes" id="UP000250642">
    <property type="component" value="Unassembled WGS sequence"/>
</dbReference>
<organism evidence="3 4">
    <name type="scientific">Paenibacillus taichungensis</name>
    <dbReference type="NCBI Taxonomy" id="484184"/>
    <lineage>
        <taxon>Bacteria</taxon>
        <taxon>Bacillati</taxon>
        <taxon>Bacillota</taxon>
        <taxon>Bacilli</taxon>
        <taxon>Bacillales</taxon>
        <taxon>Paenibacillaceae</taxon>
        <taxon>Paenibacillus</taxon>
    </lineage>
</organism>
<dbReference type="Proteomes" id="UP000577724">
    <property type="component" value="Unassembled WGS sequence"/>
</dbReference>
<feature type="transmembrane region" description="Helical" evidence="1">
    <location>
        <begin position="9"/>
        <end position="27"/>
    </location>
</feature>
<comment type="caution">
    <text evidence="3">The sequence shown here is derived from an EMBL/GenBank/DDBJ whole genome shotgun (WGS) entry which is preliminary data.</text>
</comment>
<dbReference type="EMBL" id="JABMCC010000118">
    <property type="protein sequence ID" value="NUU57047.1"/>
    <property type="molecule type" value="Genomic_DNA"/>
</dbReference>
<dbReference type="RefSeq" id="WP_090810668.1">
    <property type="nucleotide sequence ID" value="NZ_CBCRYD010000002.1"/>
</dbReference>
<dbReference type="AlphaFoldDB" id="A0A2V3S723"/>
<dbReference type="EMBL" id="QEVW01000009">
    <property type="protein sequence ID" value="RAW14598.1"/>
    <property type="molecule type" value="Genomic_DNA"/>
</dbReference>
<accession>A0A2V3S723</accession>
<dbReference type="GeneID" id="97133714"/>
<proteinExistence type="predicted"/>
<evidence type="ECO:0000313" key="2">
    <source>
        <dbReference type="EMBL" id="NUU57047.1"/>
    </source>
</evidence>
<gene>
    <name evidence="2" type="primary">prli42</name>
    <name evidence="3" type="ORF">DC345_16780</name>
    <name evidence="2" type="ORF">HP548_23480</name>
</gene>
<sequence>MQKKKWFRIIIYLMLLAMIGSTLFIALEPLLFG</sequence>
<protein>
    <submittedName>
        <fullName evidence="3">DUF4044 domain-containing protein</fullName>
    </submittedName>
    <submittedName>
        <fullName evidence="2">Stressosome-associated protein Prli42</fullName>
    </submittedName>
</protein>
<name>A0A2V3S723_9BACL</name>
<dbReference type="InterPro" id="IPR049722">
    <property type="entry name" value="Prli42-like"/>
</dbReference>
<keyword evidence="1" id="KW-1133">Transmembrane helix</keyword>
<keyword evidence="5" id="KW-1185">Reference proteome</keyword>
<evidence type="ECO:0000313" key="4">
    <source>
        <dbReference type="Proteomes" id="UP000250642"/>
    </source>
</evidence>